<dbReference type="AlphaFoldDB" id="A0AAW1R721"/>
<evidence type="ECO:0000259" key="2">
    <source>
        <dbReference type="Pfam" id="PF00675"/>
    </source>
</evidence>
<evidence type="ECO:0000259" key="3">
    <source>
        <dbReference type="Pfam" id="PF05193"/>
    </source>
</evidence>
<dbReference type="PANTHER" id="PTHR11851:SF220">
    <property type="entry name" value="PEPTIDASE M16 DOMAIN PROTEIN"/>
    <property type="match status" value="1"/>
</dbReference>
<comment type="similarity">
    <text evidence="1">Belongs to the peptidase M16 family.</text>
</comment>
<dbReference type="GO" id="GO:0004222">
    <property type="term" value="F:metalloendopeptidase activity"/>
    <property type="evidence" value="ECO:0007669"/>
    <property type="project" value="InterPro"/>
</dbReference>
<dbReference type="Gene3D" id="3.30.830.10">
    <property type="entry name" value="Metalloenzyme, LuxS/M16 peptidase-like"/>
    <property type="match status" value="2"/>
</dbReference>
<dbReference type="Proteomes" id="UP001489004">
    <property type="component" value="Unassembled WGS sequence"/>
</dbReference>
<evidence type="ECO:0000313" key="5">
    <source>
        <dbReference type="Proteomes" id="UP001489004"/>
    </source>
</evidence>
<sequence length="537" mass="58863">MQRLVSCAADSRGSLHHNIRRREALSLLSFGGAAALWTPNTAALADTSGAEEFSVNLDQRVHEFTLANGLHFIVLERHQAPIVSFQTYADVGAYDEVDGQTGVAHLLEHLAFKGTERIGTRDYRQEAALLDALDEVFYSMRDAQLGGQTARVSQLDGQFRKLQDAAGQLSVPNAFGSNLQRAGAVGLNATTSHDATKYFTSLPANMLELWFALEAERFQAPVFRELYSEKRVVAEERRLRIDNAPMGKFQEEFAAAALANNYRRPIIGYAADVEALGRREVQSFFEAHYGPRNLTIAIVGDVRVAEVERLAAKYFGGWRSASSPVASPEAPAQAKPRESSFHLEQAAKAGPVVLQAYYRPNLKDRDAIVLDIISDLLSGSRTSRLVTQLVQTGRAFSTSAVSSYPAEKHPCTLMLYGIPAPGTTLEDMDRLLREGARNVADAGPSPNEMKRIKKAAKLTLINSIQSNASMASLLTTYHALTGSWRNVLVDMALVESLTPDDIRATAGRVFREDNCFTGYVLPAVRSFKLPVPDMLVS</sequence>
<evidence type="ECO:0000256" key="1">
    <source>
        <dbReference type="RuleBase" id="RU004447"/>
    </source>
</evidence>
<dbReference type="InterPro" id="IPR001431">
    <property type="entry name" value="Pept_M16_Zn_BS"/>
</dbReference>
<dbReference type="GO" id="GO:0006508">
    <property type="term" value="P:proteolysis"/>
    <property type="evidence" value="ECO:0007669"/>
    <property type="project" value="InterPro"/>
</dbReference>
<accession>A0AAW1R721</accession>
<dbReference type="SUPFAM" id="SSF63411">
    <property type="entry name" value="LuxS/MPP-like metallohydrolase"/>
    <property type="match status" value="2"/>
</dbReference>
<name>A0AAW1R721_9CHLO</name>
<dbReference type="GO" id="GO:0046872">
    <property type="term" value="F:metal ion binding"/>
    <property type="evidence" value="ECO:0007669"/>
    <property type="project" value="InterPro"/>
</dbReference>
<reference evidence="4 5" key="1">
    <citation type="journal article" date="2024" name="Nat. Commun.">
        <title>Phylogenomics reveals the evolutionary origins of lichenization in chlorophyte algae.</title>
        <authorList>
            <person name="Puginier C."/>
            <person name="Libourel C."/>
            <person name="Otte J."/>
            <person name="Skaloud P."/>
            <person name="Haon M."/>
            <person name="Grisel S."/>
            <person name="Petersen M."/>
            <person name="Berrin J.G."/>
            <person name="Delaux P.M."/>
            <person name="Dal Grande F."/>
            <person name="Keller J."/>
        </authorList>
    </citation>
    <scope>NUCLEOTIDE SEQUENCE [LARGE SCALE GENOMIC DNA]</scope>
    <source>
        <strain evidence="4 5">SAG 2043</strain>
    </source>
</reference>
<feature type="domain" description="Peptidase M16 N-terminal" evidence="2">
    <location>
        <begin position="74"/>
        <end position="128"/>
    </location>
</feature>
<evidence type="ECO:0008006" key="6">
    <source>
        <dbReference type="Google" id="ProtNLM"/>
    </source>
</evidence>
<dbReference type="PROSITE" id="PS00143">
    <property type="entry name" value="INSULINASE"/>
    <property type="match status" value="1"/>
</dbReference>
<dbReference type="PANTHER" id="PTHR11851">
    <property type="entry name" value="METALLOPROTEASE"/>
    <property type="match status" value="1"/>
</dbReference>
<dbReference type="Pfam" id="PF05193">
    <property type="entry name" value="Peptidase_M16_C"/>
    <property type="match status" value="1"/>
</dbReference>
<dbReference type="InterPro" id="IPR011249">
    <property type="entry name" value="Metalloenz_LuxS/M16"/>
</dbReference>
<protein>
    <recommendedName>
        <fullName evidence="6">Insulinase family protein</fullName>
    </recommendedName>
</protein>
<dbReference type="InterPro" id="IPR007863">
    <property type="entry name" value="Peptidase_M16_C"/>
</dbReference>
<dbReference type="Pfam" id="PF00675">
    <property type="entry name" value="Peptidase_M16"/>
    <property type="match status" value="1"/>
</dbReference>
<dbReference type="InterPro" id="IPR050361">
    <property type="entry name" value="MPP/UQCRC_Complex"/>
</dbReference>
<evidence type="ECO:0000313" key="4">
    <source>
        <dbReference type="EMBL" id="KAK9829270.1"/>
    </source>
</evidence>
<organism evidence="4 5">
    <name type="scientific">[Myrmecia] bisecta</name>
    <dbReference type="NCBI Taxonomy" id="41462"/>
    <lineage>
        <taxon>Eukaryota</taxon>
        <taxon>Viridiplantae</taxon>
        <taxon>Chlorophyta</taxon>
        <taxon>core chlorophytes</taxon>
        <taxon>Trebouxiophyceae</taxon>
        <taxon>Trebouxiales</taxon>
        <taxon>Trebouxiaceae</taxon>
        <taxon>Myrmecia</taxon>
    </lineage>
</organism>
<keyword evidence="5" id="KW-1185">Reference proteome</keyword>
<dbReference type="InterPro" id="IPR011765">
    <property type="entry name" value="Pept_M16_N"/>
</dbReference>
<comment type="caution">
    <text evidence="4">The sequence shown here is derived from an EMBL/GenBank/DDBJ whole genome shotgun (WGS) entry which is preliminary data.</text>
</comment>
<proteinExistence type="inferred from homology"/>
<feature type="domain" description="Peptidase M16 C-terminal" evidence="3">
    <location>
        <begin position="278"/>
        <end position="455"/>
    </location>
</feature>
<dbReference type="EMBL" id="JALJOR010000001">
    <property type="protein sequence ID" value="KAK9829270.1"/>
    <property type="molecule type" value="Genomic_DNA"/>
</dbReference>
<gene>
    <name evidence="4" type="ORF">WJX72_004899</name>
</gene>
<dbReference type="GO" id="GO:0005739">
    <property type="term" value="C:mitochondrion"/>
    <property type="evidence" value="ECO:0007669"/>
    <property type="project" value="TreeGrafter"/>
</dbReference>